<accession>A0A9P7R668</accession>
<dbReference type="AlphaFoldDB" id="A0A9P7R668"/>
<keyword evidence="2" id="KW-1185">Reference proteome</keyword>
<comment type="caution">
    <text evidence="1">The sequence shown here is derived from an EMBL/GenBank/DDBJ whole genome shotgun (WGS) entry which is preliminary data.</text>
</comment>
<evidence type="ECO:0000313" key="1">
    <source>
        <dbReference type="EMBL" id="KAG7048541.1"/>
    </source>
</evidence>
<gene>
    <name evidence="1" type="ORF">JMJ77_014178</name>
</gene>
<organism evidence="1 2">
    <name type="scientific">Colletotrichum scovillei</name>
    <dbReference type="NCBI Taxonomy" id="1209932"/>
    <lineage>
        <taxon>Eukaryota</taxon>
        <taxon>Fungi</taxon>
        <taxon>Dikarya</taxon>
        <taxon>Ascomycota</taxon>
        <taxon>Pezizomycotina</taxon>
        <taxon>Sordariomycetes</taxon>
        <taxon>Hypocreomycetidae</taxon>
        <taxon>Glomerellales</taxon>
        <taxon>Glomerellaceae</taxon>
        <taxon>Colletotrichum</taxon>
        <taxon>Colletotrichum acutatum species complex</taxon>
    </lineage>
</organism>
<proteinExistence type="predicted"/>
<reference evidence="1" key="1">
    <citation type="submission" date="2021-05" db="EMBL/GenBank/DDBJ databases">
        <title>Comparative genomics of three Colletotrichum scovillei strains and genetic complementation revealed genes involved fungal growth and virulence on chili pepper.</title>
        <authorList>
            <person name="Hsieh D.-K."/>
            <person name="Chuang S.-C."/>
            <person name="Chen C.-Y."/>
            <person name="Chao Y.-T."/>
            <person name="Lu M.-Y.J."/>
            <person name="Lee M.-H."/>
            <person name="Shih M.-C."/>
        </authorList>
    </citation>
    <scope>NUCLEOTIDE SEQUENCE</scope>
    <source>
        <strain evidence="1">Coll-153</strain>
    </source>
</reference>
<name>A0A9P7R668_9PEZI</name>
<dbReference type="EMBL" id="JAESDN010000006">
    <property type="protein sequence ID" value="KAG7048541.1"/>
    <property type="molecule type" value="Genomic_DNA"/>
</dbReference>
<protein>
    <submittedName>
        <fullName evidence="1">Uncharacterized protein</fullName>
    </submittedName>
</protein>
<evidence type="ECO:0000313" key="2">
    <source>
        <dbReference type="Proteomes" id="UP000699042"/>
    </source>
</evidence>
<dbReference type="Proteomes" id="UP000699042">
    <property type="component" value="Unassembled WGS sequence"/>
</dbReference>
<sequence length="95" mass="10232">MTIRTGCRGVGPSRTVSRKPANIKIIVEHFGSDWTSVQGAVSFIRTLEVQVLSLSARVCLPVWLGSCWVKLLSVAGAGGSVHMLHGTLLDLSRRC</sequence>